<dbReference type="Gene3D" id="2.60.120.10">
    <property type="entry name" value="Jelly Rolls"/>
    <property type="match status" value="1"/>
</dbReference>
<comment type="subunit">
    <text evidence="2">Homodimer.</text>
</comment>
<organism evidence="3 4">
    <name type="scientific">Aquipuribacter hungaricus</name>
    <dbReference type="NCBI Taxonomy" id="545624"/>
    <lineage>
        <taxon>Bacteria</taxon>
        <taxon>Bacillati</taxon>
        <taxon>Actinomycetota</taxon>
        <taxon>Actinomycetes</taxon>
        <taxon>Micrococcales</taxon>
        <taxon>Intrasporangiaceae</taxon>
        <taxon>Aquipuribacter</taxon>
    </lineage>
</organism>
<keyword evidence="2 3" id="KW-0413">Isomerase</keyword>
<comment type="pathway">
    <text evidence="2">Carbohydrate biosynthesis; dTDP-L-rhamnose biosynthesis.</text>
</comment>
<evidence type="ECO:0000256" key="1">
    <source>
        <dbReference type="ARBA" id="ARBA00010154"/>
    </source>
</evidence>
<proteinExistence type="inferred from homology"/>
<dbReference type="SUPFAM" id="SSF51182">
    <property type="entry name" value="RmlC-like cupins"/>
    <property type="match status" value="1"/>
</dbReference>
<gene>
    <name evidence="3" type="primary">rfbC</name>
    <name evidence="3" type="ORF">ACFOLH_10155</name>
</gene>
<dbReference type="CDD" id="cd00438">
    <property type="entry name" value="cupin_RmlC"/>
    <property type="match status" value="1"/>
</dbReference>
<reference evidence="4" key="1">
    <citation type="journal article" date="2019" name="Int. J. Syst. Evol. Microbiol.">
        <title>The Global Catalogue of Microorganisms (GCM) 10K type strain sequencing project: providing services to taxonomists for standard genome sequencing and annotation.</title>
        <authorList>
            <consortium name="The Broad Institute Genomics Platform"/>
            <consortium name="The Broad Institute Genome Sequencing Center for Infectious Disease"/>
            <person name="Wu L."/>
            <person name="Ma J."/>
        </authorList>
    </citation>
    <scope>NUCLEOTIDE SEQUENCE [LARGE SCALE GENOMIC DNA]</scope>
    <source>
        <strain evidence="4">NCAIM B.02333</strain>
    </source>
</reference>
<dbReference type="NCBIfam" id="TIGR01221">
    <property type="entry name" value="rmlC"/>
    <property type="match status" value="1"/>
</dbReference>
<dbReference type="GO" id="GO:0008830">
    <property type="term" value="F:dTDP-4-dehydrorhamnose 3,5-epimerase activity"/>
    <property type="evidence" value="ECO:0007669"/>
    <property type="project" value="UniProtKB-EC"/>
</dbReference>
<keyword evidence="4" id="KW-1185">Reference proteome</keyword>
<comment type="function">
    <text evidence="2">Catalyzes the epimerization of the C3' and C5'positions of dTDP-6-deoxy-D-xylo-4-hexulose, forming dTDP-6-deoxy-L-lyxo-4-hexulose.</text>
</comment>
<name>A0ABV7WFW7_9MICO</name>
<evidence type="ECO:0000256" key="2">
    <source>
        <dbReference type="RuleBase" id="RU364069"/>
    </source>
</evidence>
<dbReference type="EMBL" id="JBHRWW010000006">
    <property type="protein sequence ID" value="MFC3688704.1"/>
    <property type="molecule type" value="Genomic_DNA"/>
</dbReference>
<dbReference type="InterPro" id="IPR000888">
    <property type="entry name" value="RmlC-like"/>
</dbReference>
<dbReference type="RefSeq" id="WP_340290771.1">
    <property type="nucleotide sequence ID" value="NZ_JBBEOI010000023.1"/>
</dbReference>
<dbReference type="EC" id="5.1.3.13" evidence="2"/>
<dbReference type="InterPro" id="IPR014710">
    <property type="entry name" value="RmlC-like_jellyroll"/>
</dbReference>
<dbReference type="PANTHER" id="PTHR21047:SF2">
    <property type="entry name" value="THYMIDINE DIPHOSPHO-4-KETO-RHAMNOSE 3,5-EPIMERASE"/>
    <property type="match status" value="1"/>
</dbReference>
<comment type="similarity">
    <text evidence="1 2">Belongs to the dTDP-4-dehydrorhamnose 3,5-epimerase family.</text>
</comment>
<evidence type="ECO:0000313" key="3">
    <source>
        <dbReference type="EMBL" id="MFC3688704.1"/>
    </source>
</evidence>
<accession>A0ABV7WFW7</accession>
<comment type="catalytic activity">
    <reaction evidence="2">
        <text>dTDP-4-dehydro-6-deoxy-alpha-D-glucose = dTDP-4-dehydro-beta-L-rhamnose</text>
        <dbReference type="Rhea" id="RHEA:16969"/>
        <dbReference type="ChEBI" id="CHEBI:57649"/>
        <dbReference type="ChEBI" id="CHEBI:62830"/>
        <dbReference type="EC" id="5.1.3.13"/>
    </reaction>
</comment>
<dbReference type="PANTHER" id="PTHR21047">
    <property type="entry name" value="DTDP-6-DEOXY-D-GLUCOSE-3,5 EPIMERASE"/>
    <property type="match status" value="1"/>
</dbReference>
<dbReference type="InterPro" id="IPR011051">
    <property type="entry name" value="RmlC_Cupin_sf"/>
</dbReference>
<comment type="caution">
    <text evidence="3">The sequence shown here is derived from an EMBL/GenBank/DDBJ whole genome shotgun (WGS) entry which is preliminary data.</text>
</comment>
<dbReference type="Proteomes" id="UP001595685">
    <property type="component" value="Unassembled WGS sequence"/>
</dbReference>
<protein>
    <recommendedName>
        <fullName evidence="2">dTDP-4-dehydrorhamnose 3,5-epimerase</fullName>
        <ecNumber evidence="2">5.1.3.13</ecNumber>
    </recommendedName>
    <alternativeName>
        <fullName evidence="2">Thymidine diphospho-4-keto-rhamnose 3,5-epimerase</fullName>
    </alternativeName>
</protein>
<dbReference type="Pfam" id="PF00908">
    <property type="entry name" value="dTDP_sugar_isom"/>
    <property type="match status" value="1"/>
</dbReference>
<sequence>MRFTPTEVEGATVVDLEPFTDERGIFARTFDVDQMAAHGIDPHVAQANVSFNHRAGTVRGMHRQVPPHAEGKLVRCTAGAIVDVAVDVRPGSATYGRHVMVELSAENRRALWIPPYVAHGYQTLVDGTEVVYQVSGPYAPGGEQGYRHDDPAFGIAWPLPVSVVSDKDMSWPFLEATGEAGA</sequence>
<evidence type="ECO:0000313" key="4">
    <source>
        <dbReference type="Proteomes" id="UP001595685"/>
    </source>
</evidence>